<dbReference type="AlphaFoldDB" id="A0AAD9NS68"/>
<feature type="region of interest" description="Disordered" evidence="1">
    <location>
        <begin position="30"/>
        <end position="66"/>
    </location>
</feature>
<comment type="caution">
    <text evidence="2">The sequence shown here is derived from an EMBL/GenBank/DDBJ whole genome shotgun (WGS) entry which is preliminary data.</text>
</comment>
<name>A0AAD9NS68_RIDPI</name>
<proteinExistence type="predicted"/>
<organism evidence="2 3">
    <name type="scientific">Ridgeia piscesae</name>
    <name type="common">Tubeworm</name>
    <dbReference type="NCBI Taxonomy" id="27915"/>
    <lineage>
        <taxon>Eukaryota</taxon>
        <taxon>Metazoa</taxon>
        <taxon>Spiralia</taxon>
        <taxon>Lophotrochozoa</taxon>
        <taxon>Annelida</taxon>
        <taxon>Polychaeta</taxon>
        <taxon>Sedentaria</taxon>
        <taxon>Canalipalpata</taxon>
        <taxon>Sabellida</taxon>
        <taxon>Siboglinidae</taxon>
        <taxon>Ridgeia</taxon>
    </lineage>
</organism>
<evidence type="ECO:0000313" key="2">
    <source>
        <dbReference type="EMBL" id="KAK2180460.1"/>
    </source>
</evidence>
<dbReference type="Proteomes" id="UP001209878">
    <property type="component" value="Unassembled WGS sequence"/>
</dbReference>
<sequence>MSWSAPSPDNPQVIHQRYEDAALVIFRQEQKRSHDPFSRHHAGAPQGKNYASNRYGSPLVHKSPDGLVTKTDQTVVKSQMCVIL</sequence>
<evidence type="ECO:0000313" key="3">
    <source>
        <dbReference type="Proteomes" id="UP001209878"/>
    </source>
</evidence>
<keyword evidence="3" id="KW-1185">Reference proteome</keyword>
<accession>A0AAD9NS68</accession>
<protein>
    <submittedName>
        <fullName evidence="2">Uncharacterized protein</fullName>
    </submittedName>
</protein>
<evidence type="ECO:0000256" key="1">
    <source>
        <dbReference type="SAM" id="MobiDB-lite"/>
    </source>
</evidence>
<dbReference type="EMBL" id="JAODUO010000442">
    <property type="protein sequence ID" value="KAK2180460.1"/>
    <property type="molecule type" value="Genomic_DNA"/>
</dbReference>
<reference evidence="2" key="1">
    <citation type="journal article" date="2023" name="Mol. Biol. Evol.">
        <title>Third-Generation Sequencing Reveals the Adaptive Role of the Epigenome in Three Deep-Sea Polychaetes.</title>
        <authorList>
            <person name="Perez M."/>
            <person name="Aroh O."/>
            <person name="Sun Y."/>
            <person name="Lan Y."/>
            <person name="Juniper S.K."/>
            <person name="Young C.R."/>
            <person name="Angers B."/>
            <person name="Qian P.Y."/>
        </authorList>
    </citation>
    <scope>NUCLEOTIDE SEQUENCE</scope>
    <source>
        <strain evidence="2">R07B-5</strain>
    </source>
</reference>
<gene>
    <name evidence="2" type="ORF">NP493_442g01056</name>
</gene>